<organism evidence="2">
    <name type="scientific">Anopheles darlingi</name>
    <name type="common">Mosquito</name>
    <dbReference type="NCBI Taxonomy" id="43151"/>
    <lineage>
        <taxon>Eukaryota</taxon>
        <taxon>Metazoa</taxon>
        <taxon>Ecdysozoa</taxon>
        <taxon>Arthropoda</taxon>
        <taxon>Hexapoda</taxon>
        <taxon>Insecta</taxon>
        <taxon>Pterygota</taxon>
        <taxon>Neoptera</taxon>
        <taxon>Endopterygota</taxon>
        <taxon>Diptera</taxon>
        <taxon>Nematocera</taxon>
        <taxon>Culicoidea</taxon>
        <taxon>Culicidae</taxon>
        <taxon>Anophelinae</taxon>
        <taxon>Anopheles</taxon>
    </lineage>
</organism>
<name>A0A2M4D307_ANODA</name>
<evidence type="ECO:0000256" key="1">
    <source>
        <dbReference type="SAM" id="Phobius"/>
    </source>
</evidence>
<sequence length="70" mass="7694">MSHIYALIFAFLLLFMSLIIFVYGSAIAVLSLSQWCSTNRDTLPALPRPLTRCGYCFSSFALENGPSGCP</sequence>
<proteinExistence type="predicted"/>
<keyword evidence="1" id="KW-0472">Membrane</keyword>
<keyword evidence="1" id="KW-0812">Transmembrane</keyword>
<protein>
    <submittedName>
        <fullName evidence="2">Putative secreted protein</fullName>
    </submittedName>
</protein>
<evidence type="ECO:0000313" key="2">
    <source>
        <dbReference type="EMBL" id="MBW71960.1"/>
    </source>
</evidence>
<keyword evidence="1" id="KW-1133">Transmembrane helix</keyword>
<feature type="transmembrane region" description="Helical" evidence="1">
    <location>
        <begin position="6"/>
        <end position="30"/>
    </location>
</feature>
<dbReference type="EMBL" id="GGFL01007782">
    <property type="protein sequence ID" value="MBW71960.1"/>
    <property type="molecule type" value="Transcribed_RNA"/>
</dbReference>
<accession>A0A2M4D307</accession>
<dbReference type="AlphaFoldDB" id="A0A2M4D307"/>
<reference evidence="2" key="1">
    <citation type="submission" date="2018-01" db="EMBL/GenBank/DDBJ databases">
        <title>An insight into the sialome of Amazonian anophelines.</title>
        <authorList>
            <person name="Ribeiro J.M."/>
            <person name="Scarpassa V."/>
            <person name="Calvo E."/>
        </authorList>
    </citation>
    <scope>NUCLEOTIDE SEQUENCE</scope>
</reference>